<comment type="caution">
    <text evidence="3">The sequence shown here is derived from an EMBL/GenBank/DDBJ whole genome shotgun (WGS) entry which is preliminary data.</text>
</comment>
<dbReference type="InterPro" id="IPR007048">
    <property type="entry name" value="IraD/Gp25-like"/>
</dbReference>
<protein>
    <submittedName>
        <fullName evidence="3">GPW/gp25 family protein</fullName>
    </submittedName>
</protein>
<dbReference type="SUPFAM" id="SSF160719">
    <property type="entry name" value="gpW/gp25-like"/>
    <property type="match status" value="1"/>
</dbReference>
<dbReference type="Gene3D" id="3.10.450.40">
    <property type="match status" value="1"/>
</dbReference>
<evidence type="ECO:0000313" key="4">
    <source>
        <dbReference type="Proteomes" id="UP000441333"/>
    </source>
</evidence>
<feature type="domain" description="IraD/Gp25-like" evidence="2">
    <location>
        <begin position="26"/>
        <end position="105"/>
    </location>
</feature>
<accession>A0A6N6MDB0</accession>
<evidence type="ECO:0000256" key="1">
    <source>
        <dbReference type="SAM" id="Coils"/>
    </source>
</evidence>
<feature type="coiled-coil region" evidence="1">
    <location>
        <begin position="74"/>
        <end position="101"/>
    </location>
</feature>
<dbReference type="Pfam" id="PF04965">
    <property type="entry name" value="GPW_gp25"/>
    <property type="match status" value="1"/>
</dbReference>
<dbReference type="AlphaFoldDB" id="A0A6N6MDB0"/>
<name>A0A6N6MDB0_9FLAO</name>
<dbReference type="RefSeq" id="WP_150940452.1">
    <property type="nucleotide sequence ID" value="NZ_WAAT01000050.1"/>
</dbReference>
<organism evidence="3 4">
    <name type="scientific">Pseudotamlana haliotis</name>
    <dbReference type="NCBI Taxonomy" id="2614804"/>
    <lineage>
        <taxon>Bacteria</taxon>
        <taxon>Pseudomonadati</taxon>
        <taxon>Bacteroidota</taxon>
        <taxon>Flavobacteriia</taxon>
        <taxon>Flavobacteriales</taxon>
        <taxon>Flavobacteriaceae</taxon>
        <taxon>Pseudotamlana</taxon>
    </lineage>
</organism>
<keyword evidence="4" id="KW-1185">Reference proteome</keyword>
<keyword evidence="1" id="KW-0175">Coiled coil</keyword>
<dbReference type="EMBL" id="WAAT01000050">
    <property type="protein sequence ID" value="KAB1067298.1"/>
    <property type="molecule type" value="Genomic_DNA"/>
</dbReference>
<gene>
    <name evidence="3" type="ORF">F6U93_12870</name>
</gene>
<dbReference type="Proteomes" id="UP000441333">
    <property type="component" value="Unassembled WGS sequence"/>
</dbReference>
<evidence type="ECO:0000259" key="2">
    <source>
        <dbReference type="Pfam" id="PF04965"/>
    </source>
</evidence>
<sequence length="143" mass="16529">MQHTYYKLPLNTSALISNKPVEKIQIEASIANYLHLIMTTRFGECHFDPTFGTAVWDVDFNNIASDNKLRGILIDSLVKSLKTYEIRLSNLEFEVHIEQEEINSKGQKSKIKKGVYILVKGVIKKINENFSYKEHFYIAPLSY</sequence>
<evidence type="ECO:0000313" key="3">
    <source>
        <dbReference type="EMBL" id="KAB1067298.1"/>
    </source>
</evidence>
<reference evidence="3 4" key="1">
    <citation type="submission" date="2019-09" db="EMBL/GenBank/DDBJ databases">
        <authorList>
            <person name="Cao W.R."/>
        </authorList>
    </citation>
    <scope>NUCLEOTIDE SEQUENCE [LARGE SCALE GENOMIC DNA]</scope>
    <source>
        <strain evidence="3 4">B1N29</strain>
    </source>
</reference>
<proteinExistence type="predicted"/>